<dbReference type="Pfam" id="PF05658">
    <property type="entry name" value="YadA_head"/>
    <property type="match status" value="1"/>
</dbReference>
<dbReference type="STRING" id="1094492.m02_02690"/>
<dbReference type="Pfam" id="PF03895">
    <property type="entry name" value="YadA_anchor"/>
    <property type="match status" value="1"/>
</dbReference>
<name>N6VQB2_9HYPH</name>
<feature type="domain" description="Trimeric autotransporter adhesin YadA-like stalk" evidence="14">
    <location>
        <begin position="790"/>
        <end position="831"/>
    </location>
</feature>
<dbReference type="Gene3D" id="6.20.50.100">
    <property type="match status" value="1"/>
</dbReference>
<dbReference type="Gene3D" id="3.30.1300.30">
    <property type="entry name" value="GSPII I/J protein-like"/>
    <property type="match status" value="1"/>
</dbReference>
<dbReference type="Gene3D" id="1.20.5.170">
    <property type="match status" value="4"/>
</dbReference>
<dbReference type="GO" id="GO:0009279">
    <property type="term" value="C:cell outer membrane"/>
    <property type="evidence" value="ECO:0007669"/>
    <property type="project" value="UniProtKB-SubCell"/>
</dbReference>
<evidence type="ECO:0000313" key="15">
    <source>
        <dbReference type="EMBL" id="ENN93262.1"/>
    </source>
</evidence>
<dbReference type="Proteomes" id="UP000014026">
    <property type="component" value="Unassembled WGS sequence"/>
</dbReference>
<dbReference type="GO" id="GO:0015031">
    <property type="term" value="P:protein transport"/>
    <property type="evidence" value="ECO:0007669"/>
    <property type="project" value="UniProtKB-KW"/>
</dbReference>
<evidence type="ECO:0000256" key="6">
    <source>
        <dbReference type="ARBA" id="ARBA00022692"/>
    </source>
</evidence>
<evidence type="ECO:0000256" key="4">
    <source>
        <dbReference type="ARBA" id="ARBA00022448"/>
    </source>
</evidence>
<keyword evidence="8" id="KW-0653">Protein transport</keyword>
<evidence type="ECO:0000256" key="8">
    <source>
        <dbReference type="ARBA" id="ARBA00022927"/>
    </source>
</evidence>
<feature type="domain" description="Trimeric autotransporter adhesin YadA-like stalk" evidence="14">
    <location>
        <begin position="869"/>
        <end position="896"/>
    </location>
</feature>
<dbReference type="RefSeq" id="WP_010702085.1">
    <property type="nucleotide sequence ID" value="NZ_KB915625.1"/>
</dbReference>
<feature type="compositionally biased region" description="Low complexity" evidence="11">
    <location>
        <begin position="764"/>
        <end position="777"/>
    </location>
</feature>
<dbReference type="Gene3D" id="4.10.80.270">
    <property type="match status" value="1"/>
</dbReference>
<evidence type="ECO:0000256" key="2">
    <source>
        <dbReference type="ARBA" id="ARBA00004442"/>
    </source>
</evidence>
<dbReference type="InterPro" id="IPR011049">
    <property type="entry name" value="Serralysin-like_metalloprot_C"/>
</dbReference>
<proteinExistence type="inferred from homology"/>
<comment type="subcellular location">
    <subcellularLocation>
        <location evidence="2">Cell outer membrane</location>
    </subcellularLocation>
    <subcellularLocation>
        <location evidence="1">Cell surface</location>
    </subcellularLocation>
</comment>
<evidence type="ECO:0000256" key="10">
    <source>
        <dbReference type="ARBA" id="ARBA00023237"/>
    </source>
</evidence>
<evidence type="ECO:0000256" key="3">
    <source>
        <dbReference type="ARBA" id="ARBA00005848"/>
    </source>
</evidence>
<keyword evidence="7" id="KW-0732">Signal</keyword>
<comment type="similarity">
    <text evidence="3">Belongs to the autotransporter-2 (AT-2) (TC 1.B.40) family.</text>
</comment>
<dbReference type="Gene3D" id="2.150.10.10">
    <property type="entry name" value="Serralysin-like metalloprotease, C-terminal"/>
    <property type="match status" value="1"/>
</dbReference>
<dbReference type="Gene3D" id="2.20.70.140">
    <property type="match status" value="1"/>
</dbReference>
<dbReference type="InterPro" id="IPR008640">
    <property type="entry name" value="Adhesin_Head_dom"/>
</dbReference>
<dbReference type="SUPFAM" id="SSF101967">
    <property type="entry name" value="Adhesin YadA, collagen-binding domain"/>
    <property type="match status" value="2"/>
</dbReference>
<evidence type="ECO:0000256" key="1">
    <source>
        <dbReference type="ARBA" id="ARBA00004241"/>
    </source>
</evidence>
<dbReference type="AlphaFoldDB" id="N6VQB2"/>
<protein>
    <submittedName>
        <fullName evidence="15">Surface protein/Bartonella adhesin</fullName>
    </submittedName>
</protein>
<evidence type="ECO:0000313" key="16">
    <source>
        <dbReference type="Proteomes" id="UP000014026"/>
    </source>
</evidence>
<dbReference type="Pfam" id="PF05662">
    <property type="entry name" value="YadA_stalk"/>
    <property type="match status" value="6"/>
</dbReference>
<keyword evidence="5" id="KW-1134">Transmembrane beta strand</keyword>
<evidence type="ECO:0000259" key="14">
    <source>
        <dbReference type="Pfam" id="PF05662"/>
    </source>
</evidence>
<evidence type="ECO:0000256" key="5">
    <source>
        <dbReference type="ARBA" id="ARBA00022452"/>
    </source>
</evidence>
<evidence type="ECO:0000256" key="7">
    <source>
        <dbReference type="ARBA" id="ARBA00022729"/>
    </source>
</evidence>
<keyword evidence="9" id="KW-0472">Membrane</keyword>
<dbReference type="GO" id="GO:0009986">
    <property type="term" value="C:cell surface"/>
    <property type="evidence" value="ECO:0007669"/>
    <property type="project" value="UniProtKB-SubCell"/>
</dbReference>
<dbReference type="InterPro" id="IPR005594">
    <property type="entry name" value="YadA_C"/>
</dbReference>
<gene>
    <name evidence="15" type="primary">badA2</name>
    <name evidence="15" type="ORF">m02_02690</name>
</gene>
<feature type="domain" description="Trimeric autotransporter adhesin YadA-like stalk" evidence="14">
    <location>
        <begin position="540"/>
        <end position="566"/>
    </location>
</feature>
<evidence type="ECO:0000259" key="13">
    <source>
        <dbReference type="Pfam" id="PF05658"/>
    </source>
</evidence>
<dbReference type="Gene3D" id="6.10.250.2030">
    <property type="match status" value="1"/>
</dbReference>
<comment type="caution">
    <text evidence="15">The sequence shown here is derived from an EMBL/GenBank/DDBJ whole genome shotgun (WGS) entry which is preliminary data.</text>
</comment>
<evidence type="ECO:0000256" key="11">
    <source>
        <dbReference type="SAM" id="MobiDB-lite"/>
    </source>
</evidence>
<feature type="domain" description="Trimeric autotransporter adhesin YadA-like head" evidence="13">
    <location>
        <begin position="209"/>
        <end position="232"/>
    </location>
</feature>
<dbReference type="EMBL" id="AGWB01000003">
    <property type="protein sequence ID" value="ENN93262.1"/>
    <property type="molecule type" value="Genomic_DNA"/>
</dbReference>
<dbReference type="PATRIC" id="fig|1094492.3.peg.285"/>
<feature type="domain" description="Trimeric autotransporter adhesin YadA-like stalk" evidence="14">
    <location>
        <begin position="303"/>
        <end position="327"/>
    </location>
</feature>
<feature type="domain" description="Trimeric autotransporter adhesin YadA-like stalk" evidence="14">
    <location>
        <begin position="417"/>
        <end position="455"/>
    </location>
</feature>
<keyword evidence="4" id="KW-0813">Transport</keyword>
<reference evidence="15 16" key="1">
    <citation type="journal article" date="2013" name="PLoS Genet.">
        <title>A gene transfer agent and a dynamic repertoire of secretion systems hold the keys to the explosive radiation of the emerging pathogen Bartonella.</title>
        <authorList>
            <person name="Guy L."/>
            <person name="Nystedt B."/>
            <person name="Toft C."/>
            <person name="Zaremba-Niedzwiedzka K."/>
            <person name="Berglund E.C."/>
            <person name="Granberg F."/>
            <person name="Naslund K."/>
            <person name="Eriksson A.S."/>
            <person name="Andersson S.G."/>
        </authorList>
    </citation>
    <scope>NUCLEOTIDE SEQUENCE [LARGE SCALE GENOMIC DNA]</scope>
    <source>
        <strain evidence="16">m02</strain>
    </source>
</reference>
<dbReference type="InterPro" id="IPR008635">
    <property type="entry name" value="Coiled_stalk_dom"/>
</dbReference>
<feature type="domain" description="Trimeric autotransporter adhesin YadA-like C-terminal membrane anchor" evidence="12">
    <location>
        <begin position="963"/>
        <end position="1018"/>
    </location>
</feature>
<accession>N6VQB2</accession>
<dbReference type="SUPFAM" id="SSF54523">
    <property type="entry name" value="Pili subunits"/>
    <property type="match status" value="1"/>
</dbReference>
<organism evidence="15 16">
    <name type="scientific">Bartonella bovis m02</name>
    <dbReference type="NCBI Taxonomy" id="1094492"/>
    <lineage>
        <taxon>Bacteria</taxon>
        <taxon>Pseudomonadati</taxon>
        <taxon>Pseudomonadota</taxon>
        <taxon>Alphaproteobacteria</taxon>
        <taxon>Hyphomicrobiales</taxon>
        <taxon>Bartonellaceae</taxon>
        <taxon>Bartonella</taxon>
    </lineage>
</organism>
<keyword evidence="10" id="KW-0998">Cell outer membrane</keyword>
<feature type="domain" description="Trimeric autotransporter adhesin YadA-like stalk" evidence="14">
    <location>
        <begin position="672"/>
        <end position="708"/>
    </location>
</feature>
<dbReference type="HOGENOM" id="CLU_001200_2_0_5"/>
<evidence type="ECO:0000259" key="12">
    <source>
        <dbReference type="Pfam" id="PF03895"/>
    </source>
</evidence>
<keyword evidence="6" id="KW-0812">Transmembrane</keyword>
<feature type="region of interest" description="Disordered" evidence="11">
    <location>
        <begin position="760"/>
        <end position="787"/>
    </location>
</feature>
<sequence length="1020" mass="106883">MKKVHITPKNKSFDGQRPFCEVPLVRAISLGAVMAALLSGVSPVFASHLSSTGSKVQSVSAGVVSTSVAHGRVEVANGDRSCRVDQVVSRSSSGSGKKVSAKEQYKKLAKNQQFMNCNPNDSVSRPVTWVANTDVMFSAVATDVNMRQSTATPESIQGYFDSFTSRGIGTELGLNANAQTGEDTAIGREARAEGGGATVLGVASQALQANSTAVGSFSAANGKKSIAIGAFATAKLGTAVGYNAQSFVEGGIALGDDSKASIDKEIAGYDPGSGISSVETSFIWKSTYAAVSVGDVSGGKTRQIVGVAAGYNDTDAVNVAQLKALKTWVEEEGGTWQLSVNGQNTTKINKNSNLDLVAESNNIKIAKNDDKITFDLADTLVLKSVSTGKVNLRGDGLFITNGPAVTVAGINAANKHIIDVADGDLFSGSKEAVNAGQVYTLNSNVAQYLGGEANVLENMAPTYTIQSQDHDNVGDAFKGVDETLTRLSGEIDSVADVINNGLVQQDFLSKQITIGDKVEGNEISIANNSKAPRKLTGLEKGNVSEHSTEAVNGAQLYEVQKNITTLHGTVLEIKGNVTTLDTNINEYLGGGANILENKEPTYSIQNQKHNDIASAFEGVDGKLTELSKQFESMGNNGLVVQEEDTHTITIGAKVDGDEISIANKDKAARTLSGVKAGTITADSIEAINGAQLYETNTTIAKYFGGGAEYNGQWQEPTFIITSFDAQGKSGEQQYHNVADAFGAVNSSMSGLNDRIEQIEQQTGSPANSNSLNWNNDKNAYDASHNNQPGKITNVANGAVAQGSTDVVTGDQLWATNDKIDNLEGKVDSIITNGGGALIDGAVTYDKDADGNKMNSITLVGTGDDTPVIIDNVADGKIEKGSKQVVNGGQLHDYIEEQMSLTLAEANKYTDEKIDNIVGDAVAQANAYTDTKFDALNYKIESVQKEARQAAAIGLAVANLRYNDTPGKLSVAFGSGIWRSQSAPAFGAGYTSEDGNTRSNLSLTTSGGRLGVGAGISFTLN</sequence>
<evidence type="ECO:0000256" key="9">
    <source>
        <dbReference type="ARBA" id="ARBA00023136"/>
    </source>
</evidence>
<dbReference type="InterPro" id="IPR045584">
    <property type="entry name" value="Pilin-like"/>
</dbReference>